<organism evidence="1 2">
    <name type="scientific">Calidithermus terrae</name>
    <dbReference type="NCBI Taxonomy" id="1408545"/>
    <lineage>
        <taxon>Bacteria</taxon>
        <taxon>Thermotogati</taxon>
        <taxon>Deinococcota</taxon>
        <taxon>Deinococci</taxon>
        <taxon>Thermales</taxon>
        <taxon>Thermaceae</taxon>
        <taxon>Calidithermus</taxon>
    </lineage>
</organism>
<reference evidence="1 2" key="1">
    <citation type="submission" date="2018-08" db="EMBL/GenBank/DDBJ databases">
        <title>Meiothermus terrae DSM 26712 genome sequencing project.</title>
        <authorList>
            <person name="Da Costa M.S."/>
            <person name="Albuquerque L."/>
            <person name="Raposo P."/>
            <person name="Froufe H.J.C."/>
            <person name="Barroso C.S."/>
            <person name="Egas C."/>
        </authorList>
    </citation>
    <scope>NUCLEOTIDE SEQUENCE [LARGE SCALE GENOMIC DNA]</scope>
    <source>
        <strain evidence="1 2">DSM 26712</strain>
    </source>
</reference>
<comment type="caution">
    <text evidence="1">The sequence shown here is derived from an EMBL/GenBank/DDBJ whole genome shotgun (WGS) entry which is preliminary data.</text>
</comment>
<dbReference type="AlphaFoldDB" id="A0A399EYR0"/>
<protein>
    <submittedName>
        <fullName evidence="1">Uncharacterized protein</fullName>
    </submittedName>
</protein>
<dbReference type="Proteomes" id="UP000265715">
    <property type="component" value="Unassembled WGS sequence"/>
</dbReference>
<sequence length="75" mass="7646">MVRAKLTLVEEVMAMTSSGSSLSLKVSRVTPLSSPAVPWMRTVVVLTVTPLAGWLRLTVGTAPDPEGGGGGGALP</sequence>
<proteinExistence type="predicted"/>
<evidence type="ECO:0000313" key="2">
    <source>
        <dbReference type="Proteomes" id="UP000265715"/>
    </source>
</evidence>
<evidence type="ECO:0000313" key="1">
    <source>
        <dbReference type="EMBL" id="RIH88903.1"/>
    </source>
</evidence>
<name>A0A399EYR0_9DEIN</name>
<gene>
    <name evidence="1" type="ORF">Mterra_00854</name>
</gene>
<dbReference type="EMBL" id="QXDL01000023">
    <property type="protein sequence ID" value="RIH88903.1"/>
    <property type="molecule type" value="Genomic_DNA"/>
</dbReference>
<keyword evidence="2" id="KW-1185">Reference proteome</keyword>
<accession>A0A399EYR0</accession>